<dbReference type="EMBL" id="JBHTCO010000005">
    <property type="protein sequence ID" value="MFC7392680.1"/>
    <property type="molecule type" value="Genomic_DNA"/>
</dbReference>
<dbReference type="Pfam" id="PF10737">
    <property type="entry name" value="GerPC"/>
    <property type="match status" value="1"/>
</dbReference>
<gene>
    <name evidence="2" type="primary">gerPC</name>
    <name evidence="2" type="ORF">ACFQRG_06740</name>
</gene>
<dbReference type="InterPro" id="IPR019673">
    <property type="entry name" value="Spore_germination_GerPC"/>
</dbReference>
<comment type="caution">
    <text evidence="2">The sequence shown here is derived from an EMBL/GenBank/DDBJ whole genome shotgun (WGS) entry which is preliminary data.</text>
</comment>
<reference evidence="3" key="1">
    <citation type="journal article" date="2019" name="Int. J. Syst. Evol. Microbiol.">
        <title>The Global Catalogue of Microorganisms (GCM) 10K type strain sequencing project: providing services to taxonomists for standard genome sequencing and annotation.</title>
        <authorList>
            <consortium name="The Broad Institute Genomics Platform"/>
            <consortium name="The Broad Institute Genome Sequencing Center for Infectious Disease"/>
            <person name="Wu L."/>
            <person name="Ma J."/>
        </authorList>
    </citation>
    <scope>NUCLEOTIDE SEQUENCE [LARGE SCALE GENOMIC DNA]</scope>
    <source>
        <strain evidence="3">CGMCC 1.16305</strain>
    </source>
</reference>
<evidence type="ECO:0000313" key="2">
    <source>
        <dbReference type="EMBL" id="MFC7392680.1"/>
    </source>
</evidence>
<accession>A0ABW2PVK9</accession>
<organism evidence="2 3">
    <name type="scientific">Scopulibacillus cellulosilyticus</name>
    <dbReference type="NCBI Taxonomy" id="2665665"/>
    <lineage>
        <taxon>Bacteria</taxon>
        <taxon>Bacillati</taxon>
        <taxon>Bacillota</taxon>
        <taxon>Bacilli</taxon>
        <taxon>Bacillales</taxon>
        <taxon>Sporolactobacillaceae</taxon>
        <taxon>Scopulibacillus</taxon>
    </lineage>
</organism>
<dbReference type="RefSeq" id="WP_380965080.1">
    <property type="nucleotide sequence ID" value="NZ_JBHTCO010000005.1"/>
</dbReference>
<protein>
    <submittedName>
        <fullName evidence="2">Spore germination protein GerPC</fullName>
    </submittedName>
</protein>
<proteinExistence type="predicted"/>
<sequence length="205" mass="24569">MVNYQQPYQWQQIIQHLHGKMNTQEKRIRELEKVIKTMKTDMDGLKKQQPLTVNYSFDQLKIDTLEGTLNIGLNPNKDMEDLDDFTINDQTIHAPEQPIDPSSAVMNDVNHFLNQYFREQAFEDLRGIEQEKGYPLDDTYRQFIINDVQKQLNNRAQYYLSKYQEQYLDNREDLVDVINEKLHDDIRKAFSMFIDYLPKKRRDSQ</sequence>
<evidence type="ECO:0000256" key="1">
    <source>
        <dbReference type="SAM" id="Coils"/>
    </source>
</evidence>
<dbReference type="Proteomes" id="UP001596505">
    <property type="component" value="Unassembled WGS sequence"/>
</dbReference>
<keyword evidence="1" id="KW-0175">Coiled coil</keyword>
<name>A0ABW2PVK9_9BACL</name>
<evidence type="ECO:0000313" key="3">
    <source>
        <dbReference type="Proteomes" id="UP001596505"/>
    </source>
</evidence>
<keyword evidence="3" id="KW-1185">Reference proteome</keyword>
<feature type="coiled-coil region" evidence="1">
    <location>
        <begin position="14"/>
        <end position="48"/>
    </location>
</feature>